<sequence length="185" mass="20433">MIDLKDDLKTDTAVIRYVQVGSEFCPIRVGSGLADLACRTCARRVPGARWCVLGMRWHALGTCWHVGRVQRVGGTTGAWQHVGPPMEVIPPWLARLGEQEPDSDVHFSIRCLEEWVLRPAGTTARDGMWSFLAGALTSAWWHVQAPIVIILLGFCRSGNQLSIGSPHSCQNSQYRFPQTAPIVQG</sequence>
<protein>
    <submittedName>
        <fullName evidence="1">Uncharacterized protein</fullName>
    </submittedName>
</protein>
<dbReference type="EMBL" id="OIVN01001624">
    <property type="protein sequence ID" value="SPC95972.1"/>
    <property type="molecule type" value="Genomic_DNA"/>
</dbReference>
<reference evidence="1" key="1">
    <citation type="submission" date="2018-02" db="EMBL/GenBank/DDBJ databases">
        <authorList>
            <person name="Cohen D.B."/>
            <person name="Kent A.D."/>
        </authorList>
    </citation>
    <scope>NUCLEOTIDE SEQUENCE</scope>
</reference>
<evidence type="ECO:0000313" key="1">
    <source>
        <dbReference type="EMBL" id="SPC95972.1"/>
    </source>
</evidence>
<proteinExistence type="predicted"/>
<dbReference type="AlphaFoldDB" id="A0A2N9G8T3"/>
<name>A0A2N9G8T3_FAGSY</name>
<accession>A0A2N9G8T3</accession>
<gene>
    <name evidence="1" type="ORF">FSB_LOCUS23854</name>
</gene>
<organism evidence="1">
    <name type="scientific">Fagus sylvatica</name>
    <name type="common">Beechnut</name>
    <dbReference type="NCBI Taxonomy" id="28930"/>
    <lineage>
        <taxon>Eukaryota</taxon>
        <taxon>Viridiplantae</taxon>
        <taxon>Streptophyta</taxon>
        <taxon>Embryophyta</taxon>
        <taxon>Tracheophyta</taxon>
        <taxon>Spermatophyta</taxon>
        <taxon>Magnoliopsida</taxon>
        <taxon>eudicotyledons</taxon>
        <taxon>Gunneridae</taxon>
        <taxon>Pentapetalae</taxon>
        <taxon>rosids</taxon>
        <taxon>fabids</taxon>
        <taxon>Fagales</taxon>
        <taxon>Fagaceae</taxon>
        <taxon>Fagus</taxon>
    </lineage>
</organism>